<protein>
    <submittedName>
        <fullName evidence="1">Uncharacterized protein</fullName>
    </submittedName>
</protein>
<evidence type="ECO:0000313" key="1">
    <source>
        <dbReference type="EMBL" id="GAF96982.1"/>
    </source>
</evidence>
<proteinExistence type="predicted"/>
<comment type="caution">
    <text evidence="1">The sequence shown here is derived from an EMBL/GenBank/DDBJ whole genome shotgun (WGS) entry which is preliminary data.</text>
</comment>
<feature type="non-terminal residue" evidence="1">
    <location>
        <position position="1"/>
    </location>
</feature>
<dbReference type="EMBL" id="BARS01010751">
    <property type="protein sequence ID" value="GAF96982.1"/>
    <property type="molecule type" value="Genomic_DNA"/>
</dbReference>
<organism evidence="1">
    <name type="scientific">marine sediment metagenome</name>
    <dbReference type="NCBI Taxonomy" id="412755"/>
    <lineage>
        <taxon>unclassified sequences</taxon>
        <taxon>metagenomes</taxon>
        <taxon>ecological metagenomes</taxon>
    </lineage>
</organism>
<dbReference type="AlphaFoldDB" id="X0U9G5"/>
<gene>
    <name evidence="1" type="ORF">S01H1_19812</name>
</gene>
<sequence>TIMQVQVYGPCGSTGWTIGVQCPTALTSFQGSTTTGDLSCNLNPSQTYYHVPINGTAINPALYDMIFIDENGVTPASDGFINLVGEPHPWIQIQNGVVINTGTCVPNGYRLQECCDGDLYMASNSTYSGFSVGDVVQFKEGAQGTGGEKCATVLALINSATFDSVIQSGVAYACDDTVHCPVCP</sequence>
<accession>X0U9G5</accession>
<name>X0U9G5_9ZZZZ</name>
<reference evidence="1" key="1">
    <citation type="journal article" date="2014" name="Front. Microbiol.">
        <title>High frequency of phylogenetically diverse reductive dehalogenase-homologous genes in deep subseafloor sedimentary metagenomes.</title>
        <authorList>
            <person name="Kawai M."/>
            <person name="Futagami T."/>
            <person name="Toyoda A."/>
            <person name="Takaki Y."/>
            <person name="Nishi S."/>
            <person name="Hori S."/>
            <person name="Arai W."/>
            <person name="Tsubouchi T."/>
            <person name="Morono Y."/>
            <person name="Uchiyama I."/>
            <person name="Ito T."/>
            <person name="Fujiyama A."/>
            <person name="Inagaki F."/>
            <person name="Takami H."/>
        </authorList>
    </citation>
    <scope>NUCLEOTIDE SEQUENCE</scope>
    <source>
        <strain evidence="1">Expedition CK06-06</strain>
    </source>
</reference>